<dbReference type="EMBL" id="JARKHS020034112">
    <property type="protein sequence ID" value="KAK8758457.1"/>
    <property type="molecule type" value="Genomic_DNA"/>
</dbReference>
<dbReference type="PANTHER" id="PTHR11733">
    <property type="entry name" value="ZINC METALLOPROTEASE FAMILY M13 NEPRILYSIN-RELATED"/>
    <property type="match status" value="1"/>
</dbReference>
<evidence type="ECO:0000259" key="3">
    <source>
        <dbReference type="Pfam" id="PF05649"/>
    </source>
</evidence>
<comment type="caution">
    <text evidence="4">The sequence shown here is derived from an EMBL/GenBank/DDBJ whole genome shotgun (WGS) entry which is preliminary data.</text>
</comment>
<protein>
    <recommendedName>
        <fullName evidence="3">Peptidase M13 N-terminal domain-containing protein</fullName>
    </recommendedName>
</protein>
<dbReference type="SUPFAM" id="SSF55486">
    <property type="entry name" value="Metalloproteases ('zincins'), catalytic domain"/>
    <property type="match status" value="1"/>
</dbReference>
<dbReference type="Proteomes" id="UP001321473">
    <property type="component" value="Unassembled WGS sequence"/>
</dbReference>
<gene>
    <name evidence="4" type="ORF">V5799_003913</name>
</gene>
<evidence type="ECO:0000313" key="5">
    <source>
        <dbReference type="Proteomes" id="UP001321473"/>
    </source>
</evidence>
<organism evidence="4 5">
    <name type="scientific">Amblyomma americanum</name>
    <name type="common">Lone star tick</name>
    <dbReference type="NCBI Taxonomy" id="6943"/>
    <lineage>
        <taxon>Eukaryota</taxon>
        <taxon>Metazoa</taxon>
        <taxon>Ecdysozoa</taxon>
        <taxon>Arthropoda</taxon>
        <taxon>Chelicerata</taxon>
        <taxon>Arachnida</taxon>
        <taxon>Acari</taxon>
        <taxon>Parasitiformes</taxon>
        <taxon>Ixodida</taxon>
        <taxon>Ixodoidea</taxon>
        <taxon>Ixodidae</taxon>
        <taxon>Amblyomminae</taxon>
        <taxon>Amblyomma</taxon>
    </lineage>
</organism>
<evidence type="ECO:0000313" key="4">
    <source>
        <dbReference type="EMBL" id="KAK8758457.1"/>
    </source>
</evidence>
<reference evidence="4 5" key="1">
    <citation type="journal article" date="2023" name="Arcadia Sci">
        <title>De novo assembly of a long-read Amblyomma americanum tick genome.</title>
        <authorList>
            <person name="Chou S."/>
            <person name="Poskanzer K.E."/>
            <person name="Rollins M."/>
            <person name="Thuy-Boun P.S."/>
        </authorList>
    </citation>
    <scope>NUCLEOTIDE SEQUENCE [LARGE SCALE GENOMIC DNA]</scope>
    <source>
        <strain evidence="4">F_SG_1</strain>
        <tissue evidence="4">Salivary glands</tissue>
    </source>
</reference>
<evidence type="ECO:0000256" key="2">
    <source>
        <dbReference type="SAM" id="Phobius"/>
    </source>
</evidence>
<feature type="domain" description="Peptidase M13 N-terminal" evidence="3">
    <location>
        <begin position="172"/>
        <end position="489"/>
    </location>
</feature>
<keyword evidence="5" id="KW-1185">Reference proteome</keyword>
<dbReference type="InterPro" id="IPR042089">
    <property type="entry name" value="Peptidase_M13_dom_2"/>
</dbReference>
<dbReference type="GO" id="GO:0004222">
    <property type="term" value="F:metalloendopeptidase activity"/>
    <property type="evidence" value="ECO:0007669"/>
    <property type="project" value="InterPro"/>
</dbReference>
<dbReference type="Pfam" id="PF05649">
    <property type="entry name" value="Peptidase_M13_N"/>
    <property type="match status" value="1"/>
</dbReference>
<keyword evidence="2" id="KW-1133">Transmembrane helix</keyword>
<sequence>MHRSVEAVEDALLSPLISICLQLNWFALKSRNYASESFSAPPNEPHRSRARRPPPSKADNFLNTCVTIVAVLIVVTLIVMGFILLKCFSVQEVCNRTITISDTNTSLSCESEECKAYALLMRSSKLDFQEACEDFYEHVCGGWTRMAKVAPDEVFKSVARDTRRAVEDQVSDLRNSKGTKPLEDLLAHYELPHWPVVNRTQQFRVFYMLGNAVRDLRLDALISVSAQLDYHNSERYILYIGQPSFGVETAVLRGRYRTPFFRILHRYKLYIYRCALLLGANVAAADIVNDIVSFEAKLAAISEPPTVVRNPQSVYNLMSLKMLEGAIPEIRWVYFLNIVLKDVGVSLDLDDHVVVMHPLYLKRLSRLLKEVPSSTVANYIGWRIVQTMGIHTMDRFRRSRFRFDRYRYLVQDIVELPRECVRLTSQMLFFAVGRLYFDRHISKPAERYRKVYDLAEEVRDAFAVLIDMNTWMDVETKDRARQKLTDLRKEEFFVSFLKVLLIHSRIGFSKLRNVRRAPDFGKAVKNHADVLSLQRYKI</sequence>
<evidence type="ECO:0000256" key="1">
    <source>
        <dbReference type="ARBA" id="ARBA00007357"/>
    </source>
</evidence>
<dbReference type="InterPro" id="IPR008753">
    <property type="entry name" value="Peptidase_M13_N"/>
</dbReference>
<dbReference type="InterPro" id="IPR000718">
    <property type="entry name" value="Peptidase_M13"/>
</dbReference>
<dbReference type="PROSITE" id="PS51885">
    <property type="entry name" value="NEPRILYSIN"/>
    <property type="match status" value="1"/>
</dbReference>
<dbReference type="GO" id="GO:0005886">
    <property type="term" value="C:plasma membrane"/>
    <property type="evidence" value="ECO:0007669"/>
    <property type="project" value="TreeGrafter"/>
</dbReference>
<feature type="transmembrane region" description="Helical" evidence="2">
    <location>
        <begin position="61"/>
        <end position="85"/>
    </location>
</feature>
<dbReference type="PANTHER" id="PTHR11733:SF167">
    <property type="entry name" value="FI17812P1-RELATED"/>
    <property type="match status" value="1"/>
</dbReference>
<comment type="similarity">
    <text evidence="1">Belongs to the peptidase M13 family.</text>
</comment>
<dbReference type="GO" id="GO:0016485">
    <property type="term" value="P:protein processing"/>
    <property type="evidence" value="ECO:0007669"/>
    <property type="project" value="TreeGrafter"/>
</dbReference>
<dbReference type="Gene3D" id="1.10.1380.10">
    <property type="entry name" value="Neutral endopeptidase , domain2"/>
    <property type="match status" value="1"/>
</dbReference>
<proteinExistence type="inferred from homology"/>
<dbReference type="AlphaFoldDB" id="A0AAQ4D7L7"/>
<name>A0AAQ4D7L7_AMBAM</name>
<keyword evidence="2" id="KW-0472">Membrane</keyword>
<accession>A0AAQ4D7L7</accession>
<keyword evidence="2" id="KW-0812">Transmembrane</keyword>